<dbReference type="PANTHER" id="PTHR43162">
    <property type="match status" value="1"/>
</dbReference>
<sequence>MTTSSSTPAPSPAPSPASSAPSAASAPSPSVLVLGGTGKTGRRVAAKLAALGVPAAVASRRPGAGRVRFDWTDPASWAPALKGVRAVYVVDSEGPDAPEQVRAFGRLAAELGVERLVLLSARTWSELPDPDGTLLATERAVRDAGPEWTILRPSWFAQNFTEAEWLAPLLAEGELRLPAGEGREPFLDLDDLADVAVAALTEEGHAGRVYDLTGPRALTFHEVVAEISRASGRTVTYTPVTDDEFRTEMAGRGLPAEVTEVLIQLYGHIGRDGSAKPGDGVREALGREPREFADYAGRADFAGPGTA</sequence>
<accession>A0ABQ5P4D6</accession>
<dbReference type="EMBL" id="BSBI01000010">
    <property type="protein sequence ID" value="GLF97328.1"/>
    <property type="molecule type" value="Genomic_DNA"/>
</dbReference>
<feature type="compositionally biased region" description="Low complexity" evidence="1">
    <location>
        <begin position="16"/>
        <end position="30"/>
    </location>
</feature>
<dbReference type="Gene3D" id="3.40.50.720">
    <property type="entry name" value="NAD(P)-binding Rossmann-like Domain"/>
    <property type="match status" value="1"/>
</dbReference>
<evidence type="ECO:0000256" key="1">
    <source>
        <dbReference type="SAM" id="MobiDB-lite"/>
    </source>
</evidence>
<reference evidence="3 4" key="1">
    <citation type="submission" date="2022-10" db="EMBL/GenBank/DDBJ databases">
        <title>Draft genome sequence of Streptomyces sp. YSPA8.</title>
        <authorList>
            <person name="Moriuchi R."/>
            <person name="Dohra H."/>
            <person name="Yamamura H."/>
            <person name="Kodani S."/>
        </authorList>
    </citation>
    <scope>NUCLEOTIDE SEQUENCE [LARGE SCALE GENOMIC DNA]</scope>
    <source>
        <strain evidence="3 4">YSPA8</strain>
    </source>
</reference>
<proteinExistence type="predicted"/>
<evidence type="ECO:0000313" key="4">
    <source>
        <dbReference type="Proteomes" id="UP001291653"/>
    </source>
</evidence>
<dbReference type="InterPro" id="IPR051604">
    <property type="entry name" value="Ergot_Alk_Oxidoreductase"/>
</dbReference>
<dbReference type="SUPFAM" id="SSF51735">
    <property type="entry name" value="NAD(P)-binding Rossmann-fold domains"/>
    <property type="match status" value="1"/>
</dbReference>
<keyword evidence="4" id="KW-1185">Reference proteome</keyword>
<gene>
    <name evidence="3" type="ORF">SYYSPA8_23545</name>
</gene>
<feature type="region of interest" description="Disordered" evidence="1">
    <location>
        <begin position="1"/>
        <end position="31"/>
    </location>
</feature>
<protein>
    <submittedName>
        <fullName evidence="3">NAD(P)H-binding protein</fullName>
    </submittedName>
</protein>
<feature type="domain" description="NAD(P)-binding" evidence="2">
    <location>
        <begin position="35"/>
        <end position="202"/>
    </location>
</feature>
<dbReference type="InterPro" id="IPR036291">
    <property type="entry name" value="NAD(P)-bd_dom_sf"/>
</dbReference>
<dbReference type="Pfam" id="PF13460">
    <property type="entry name" value="NAD_binding_10"/>
    <property type="match status" value="1"/>
</dbReference>
<organism evidence="3 4">
    <name type="scientific">Streptomyces yaizuensis</name>
    <dbReference type="NCBI Taxonomy" id="2989713"/>
    <lineage>
        <taxon>Bacteria</taxon>
        <taxon>Bacillati</taxon>
        <taxon>Actinomycetota</taxon>
        <taxon>Actinomycetes</taxon>
        <taxon>Kitasatosporales</taxon>
        <taxon>Streptomycetaceae</taxon>
        <taxon>Streptomyces</taxon>
    </lineage>
</organism>
<dbReference type="InterPro" id="IPR016040">
    <property type="entry name" value="NAD(P)-bd_dom"/>
</dbReference>
<dbReference type="Proteomes" id="UP001291653">
    <property type="component" value="Unassembled WGS sequence"/>
</dbReference>
<dbReference type="RefSeq" id="WP_323449330.1">
    <property type="nucleotide sequence ID" value="NZ_BSBI01000010.1"/>
</dbReference>
<comment type="caution">
    <text evidence="3">The sequence shown here is derived from an EMBL/GenBank/DDBJ whole genome shotgun (WGS) entry which is preliminary data.</text>
</comment>
<evidence type="ECO:0000313" key="3">
    <source>
        <dbReference type="EMBL" id="GLF97328.1"/>
    </source>
</evidence>
<evidence type="ECO:0000259" key="2">
    <source>
        <dbReference type="Pfam" id="PF13460"/>
    </source>
</evidence>
<dbReference type="Gene3D" id="3.90.25.10">
    <property type="entry name" value="UDP-galactose 4-epimerase, domain 1"/>
    <property type="match status" value="1"/>
</dbReference>
<dbReference type="PANTHER" id="PTHR43162:SF1">
    <property type="entry name" value="PRESTALK A DIFFERENTIATION PROTEIN A"/>
    <property type="match status" value="1"/>
</dbReference>
<name>A0ABQ5P4D6_9ACTN</name>